<protein>
    <recommendedName>
        <fullName evidence="1">Hint domain-containing protein</fullName>
    </recommendedName>
</protein>
<dbReference type="InterPro" id="IPR036844">
    <property type="entry name" value="Hint_dom_sf"/>
</dbReference>
<reference evidence="3 4" key="1">
    <citation type="submission" date="2018-06" db="EMBL/GenBank/DDBJ databases">
        <authorList>
            <consortium name="Pathogen Informatics"/>
            <person name="Doyle S."/>
        </authorList>
    </citation>
    <scope>NUCLEOTIDE SEQUENCE [LARGE SCALE GENOMIC DNA]</scope>
    <source>
        <strain evidence="3 4">NCTC12961</strain>
    </source>
</reference>
<feature type="domain" description="Hint" evidence="1">
    <location>
        <begin position="355"/>
        <end position="449"/>
    </location>
</feature>
<dbReference type="STRING" id="82996.ADP72_24340"/>
<sequence>MITKNYTSDEKSIVQAVINQYSNTGIFIIEPGNPLLVDFYDIQLRLAGVTPGASPQFSQVWQQSKQSKRTAGRLSEAGNGYAQPVYSIVRLDSIDGRSYRADAIGSLPVSASNVTQTLGLFDAEATNVGQVTSNKAYVYTADCAITANGDYPQSQLTGDFPVTVIYTFAQTIDQNTFYGAEIITTQSYPKSIYNDSPRSLYNQDAIKICLTRDAPDCDYRYSYDGDGTVRVPIKGTITYNGKIDLNAGQPVNAKNVIYLIRTRAGGDPVTPYGDLNIFNSPNTQINGDTLSWDLNWLKFKQVDFESGEWVYYVFRVNLNVEGRNIVAFITNAPKNLEPDQRFLNTAPLKPMCIVYGCLGENTKILMQDGNEKIITDISAGEYIRTRNDHALRIDAITTGHERHYVEITLRDNSNKIKNITASLGHPFITSAGIVMARELNHASRVITLDGEAEIVSLVQKEGDIKVYNLQLPIDTPVDRLPYDNNTFYANGILVGDNLMQRVCEDEYHRRPVNILSKLPQEWHQDYQNHLNLAGK</sequence>
<dbReference type="RefSeq" id="WP_063198354.1">
    <property type="nucleotide sequence ID" value="NZ_CAMITG010000002.1"/>
</dbReference>
<dbReference type="Gene3D" id="2.170.16.10">
    <property type="entry name" value="Hedgehog/Intein (Hint) domain"/>
    <property type="match status" value="1"/>
</dbReference>
<evidence type="ECO:0000313" key="3">
    <source>
        <dbReference type="EMBL" id="SQI39736.1"/>
    </source>
</evidence>
<dbReference type="InterPro" id="IPR006141">
    <property type="entry name" value="Intein_N"/>
</dbReference>
<dbReference type="GO" id="GO:0016539">
    <property type="term" value="P:intein-mediated protein splicing"/>
    <property type="evidence" value="ECO:0007669"/>
    <property type="project" value="InterPro"/>
</dbReference>
<evidence type="ECO:0000313" key="2">
    <source>
        <dbReference type="EMBL" id="QPS20899.1"/>
    </source>
</evidence>
<dbReference type="PROSITE" id="PS50817">
    <property type="entry name" value="INTEIN_N_TER"/>
    <property type="match status" value="1"/>
</dbReference>
<accession>A0A2X4UIN2</accession>
<gene>
    <name evidence="2" type="ORF">I6G64_00220</name>
    <name evidence="3" type="ORF">NCTC12961_02935</name>
</gene>
<dbReference type="Proteomes" id="UP000248897">
    <property type="component" value="Chromosome 1"/>
</dbReference>
<evidence type="ECO:0000313" key="4">
    <source>
        <dbReference type="Proteomes" id="UP000248897"/>
    </source>
</evidence>
<dbReference type="EMBL" id="CP065673">
    <property type="protein sequence ID" value="QPS20899.1"/>
    <property type="molecule type" value="Genomic_DNA"/>
</dbReference>
<organism evidence="3 4">
    <name type="scientific">Serratia plymuthica</name>
    <dbReference type="NCBI Taxonomy" id="82996"/>
    <lineage>
        <taxon>Bacteria</taxon>
        <taxon>Pseudomonadati</taxon>
        <taxon>Pseudomonadota</taxon>
        <taxon>Gammaproteobacteria</taxon>
        <taxon>Enterobacterales</taxon>
        <taxon>Yersiniaceae</taxon>
        <taxon>Serratia</taxon>
    </lineage>
</organism>
<name>A0A2X4UIN2_SERPL</name>
<dbReference type="Proteomes" id="UP000594967">
    <property type="component" value="Chromosome"/>
</dbReference>
<evidence type="ECO:0000313" key="5">
    <source>
        <dbReference type="Proteomes" id="UP000594967"/>
    </source>
</evidence>
<dbReference type="InterPro" id="IPR003587">
    <property type="entry name" value="Hint_dom_N"/>
</dbReference>
<proteinExistence type="predicted"/>
<reference evidence="2 5" key="2">
    <citation type="submission" date="2020-12" db="EMBL/GenBank/DDBJ databases">
        <title>FDA dAtabase for Regulatory Grade micrObial Sequences (FDA-ARGOS): Supporting development and validation of Infectious Disease Dx tests.</title>
        <authorList>
            <person name="Sproer C."/>
            <person name="Gronow S."/>
            <person name="Severitt S."/>
            <person name="Schroder I."/>
            <person name="Tallon L."/>
            <person name="Sadzewicz L."/>
            <person name="Zhao X."/>
            <person name="Boylan J."/>
            <person name="Ott S."/>
            <person name="Bowen H."/>
            <person name="Vavikolanu K."/>
            <person name="Mehta A."/>
            <person name="Aluvathingal J."/>
            <person name="Nadendla S."/>
            <person name="Lowell S."/>
            <person name="Myers T."/>
            <person name="Yan Y."/>
            <person name="Sichtig H."/>
        </authorList>
    </citation>
    <scope>NUCLEOTIDE SEQUENCE [LARGE SCALE GENOMIC DNA]</scope>
    <source>
        <strain evidence="2 5">FDAARGOS_907</strain>
    </source>
</reference>
<dbReference type="SMART" id="SM00306">
    <property type="entry name" value="HintN"/>
    <property type="match status" value="1"/>
</dbReference>
<dbReference type="AlphaFoldDB" id="A0A2X4UIN2"/>
<evidence type="ECO:0000259" key="1">
    <source>
        <dbReference type="SMART" id="SM00306"/>
    </source>
</evidence>
<dbReference type="SUPFAM" id="SSF51294">
    <property type="entry name" value="Hedgehog/intein (Hint) domain"/>
    <property type="match status" value="1"/>
</dbReference>
<dbReference type="EMBL" id="LS483469">
    <property type="protein sequence ID" value="SQI39736.1"/>
    <property type="molecule type" value="Genomic_DNA"/>
</dbReference>
<keyword evidence="5" id="KW-1185">Reference proteome</keyword>